<gene>
    <name evidence="1" type="ORF">SMVRE20_02497</name>
</gene>
<dbReference type="AlphaFoldDB" id="A0A455TXR5"/>
<accession>A0A455TXR5</accession>
<sequence length="128" mass="13845">MTGQSGLRKRRTPNGGPAFFTPIRRAGNEVQHNGHFSIFRCRSKLKNLLVGGSPPIPRTSALRAPVETPLRAAARPADASQNHTARRHRWACSFSFSGWVGAVDNSLSTLALAVKISCISFLALTYSA</sequence>
<evidence type="ECO:0000313" key="1">
    <source>
        <dbReference type="EMBL" id="BBI40123.1"/>
    </source>
</evidence>
<organism evidence="1">
    <name type="scientific">Enterococcus faecium</name>
    <name type="common">Streptococcus faecium</name>
    <dbReference type="NCBI Taxonomy" id="1352"/>
    <lineage>
        <taxon>Bacteria</taxon>
        <taxon>Bacillati</taxon>
        <taxon>Bacillota</taxon>
        <taxon>Bacilli</taxon>
        <taxon>Lactobacillales</taxon>
        <taxon>Enterococcaceae</taxon>
        <taxon>Enterococcus</taxon>
    </lineage>
</organism>
<protein>
    <submittedName>
        <fullName evidence="1">Uncharacterized protein</fullName>
    </submittedName>
</protein>
<reference evidence="1" key="1">
    <citation type="submission" date="2019-02" db="EMBL/GenBank/DDBJ databases">
        <title>Complete Genome Sequence of vanD5-typed vancomycin-resistant Enterococcus faecium in Sapporo, Japan.</title>
        <authorList>
            <person name="Sato T."/>
            <person name="Wada T."/>
            <person name="Shinagawa M."/>
            <person name="Fukushima Y."/>
            <person name="Nakajima C."/>
            <person name="Suzuki Y."/>
            <person name="Takahashi S."/>
            <person name="Yokota S."/>
        </authorList>
    </citation>
    <scope>NUCLEOTIDE SEQUENCE</scope>
    <source>
        <strain evidence="1">SMVRE20</strain>
    </source>
</reference>
<dbReference type="EMBL" id="AP019408">
    <property type="protein sequence ID" value="BBI40123.1"/>
    <property type="molecule type" value="Genomic_DNA"/>
</dbReference>
<name>A0A455TXR5_ENTFC</name>
<proteinExistence type="predicted"/>